<dbReference type="AlphaFoldDB" id="A0A246BQV5"/>
<keyword evidence="1" id="KW-1133">Transmembrane helix</keyword>
<gene>
    <name evidence="3" type="ORF">CBQ26_04420</name>
</gene>
<keyword evidence="1" id="KW-0812">Transmembrane</keyword>
<feature type="domain" description="Glucodextranase-like C-terminal" evidence="2">
    <location>
        <begin position="12"/>
        <end position="202"/>
    </location>
</feature>
<dbReference type="SMR" id="A0A246BQV5"/>
<keyword evidence="4" id="KW-1185">Reference proteome</keyword>
<evidence type="ECO:0000313" key="4">
    <source>
        <dbReference type="Proteomes" id="UP000197208"/>
    </source>
</evidence>
<evidence type="ECO:0000259" key="2">
    <source>
        <dbReference type="Pfam" id="PF09985"/>
    </source>
</evidence>
<comment type="caution">
    <text evidence="3">The sequence shown here is derived from an EMBL/GenBank/DDBJ whole genome shotgun (WGS) entry which is preliminary data.</text>
</comment>
<dbReference type="Pfam" id="PF09985">
    <property type="entry name" value="Glucodextran_C"/>
    <property type="match status" value="1"/>
</dbReference>
<evidence type="ECO:0000313" key="3">
    <source>
        <dbReference type="EMBL" id="OWL98048.1"/>
    </source>
</evidence>
<dbReference type="InterPro" id="IPR019248">
    <property type="entry name" value="Glucodextran_C"/>
</dbReference>
<feature type="transmembrane region" description="Helical" evidence="1">
    <location>
        <begin position="218"/>
        <end position="242"/>
    </location>
</feature>
<dbReference type="Gene3D" id="2.60.40.1190">
    <property type="match status" value="1"/>
</dbReference>
<reference evidence="3 4" key="1">
    <citation type="submission" date="2017-05" db="EMBL/GenBank/DDBJ databases">
        <title>De novo genome assembly of Deniococcus indicus strain DR1.</title>
        <authorList>
            <person name="Chauhan D."/>
            <person name="Yennamalli R.M."/>
            <person name="Priyadarshini R."/>
        </authorList>
    </citation>
    <scope>NUCLEOTIDE SEQUENCE [LARGE SCALE GENOMIC DNA]</scope>
    <source>
        <strain evidence="3 4">DR1</strain>
    </source>
</reference>
<protein>
    <submittedName>
        <fullName evidence="3">Regulator</fullName>
    </submittedName>
</protein>
<dbReference type="SUPFAM" id="SSF49344">
    <property type="entry name" value="CBD9-like"/>
    <property type="match status" value="1"/>
</dbReference>
<organism evidence="3 4">
    <name type="scientific">Deinococcus indicus</name>
    <dbReference type="NCBI Taxonomy" id="223556"/>
    <lineage>
        <taxon>Bacteria</taxon>
        <taxon>Thermotogati</taxon>
        <taxon>Deinococcota</taxon>
        <taxon>Deinococci</taxon>
        <taxon>Deinococcales</taxon>
        <taxon>Deinococcaceae</taxon>
        <taxon>Deinococcus</taxon>
    </lineage>
</organism>
<evidence type="ECO:0000256" key="1">
    <source>
        <dbReference type="SAM" id="Phobius"/>
    </source>
</evidence>
<name>A0A246BQV5_9DEIO</name>
<dbReference type="EMBL" id="NHMK01000009">
    <property type="protein sequence ID" value="OWL98048.1"/>
    <property type="molecule type" value="Genomic_DNA"/>
</dbReference>
<dbReference type="OrthoDB" id="66266at2"/>
<proteinExistence type="predicted"/>
<keyword evidence="1" id="KW-0472">Membrane</keyword>
<accession>A0A246BQV5</accession>
<dbReference type="Proteomes" id="UP000197208">
    <property type="component" value="Unassembled WGS sequence"/>
</dbReference>
<sequence length="247" mass="25657">MLSIPLLAAQITVTDPAGDARGDGGYVLPTRPAITAEMLDLRAFTADSTGQTMRFTVSFGQMGNPWNAPGGFSAGVTDIFVKGALGGQQVLADTGLRVRGQGGWQYHLRVTGVGATLTEANTLGRLTVRAAPTVRVDGTSLVIDTDLPAGKYGYWVTSSVYTPLSASGLLRPSQDVRPDALQAGRADAPTPVDVLAPAGDTQAFTNDTLAAVGETRDWVSIALIALGGAGLLVTVIATVFVWRRLSS</sequence>